<organism evidence="2 3">
    <name type="scientific">Ditylenchus dipsaci</name>
    <dbReference type="NCBI Taxonomy" id="166011"/>
    <lineage>
        <taxon>Eukaryota</taxon>
        <taxon>Metazoa</taxon>
        <taxon>Ecdysozoa</taxon>
        <taxon>Nematoda</taxon>
        <taxon>Chromadorea</taxon>
        <taxon>Rhabditida</taxon>
        <taxon>Tylenchina</taxon>
        <taxon>Tylenchomorpha</taxon>
        <taxon>Sphaerularioidea</taxon>
        <taxon>Anguinidae</taxon>
        <taxon>Anguininae</taxon>
        <taxon>Ditylenchus</taxon>
    </lineage>
</organism>
<keyword evidence="2" id="KW-1185">Reference proteome</keyword>
<proteinExistence type="predicted"/>
<reference evidence="3" key="1">
    <citation type="submission" date="2022-11" db="UniProtKB">
        <authorList>
            <consortium name="WormBaseParasite"/>
        </authorList>
    </citation>
    <scope>IDENTIFICATION</scope>
</reference>
<evidence type="ECO:0000256" key="1">
    <source>
        <dbReference type="SAM" id="SignalP"/>
    </source>
</evidence>
<sequence>MHSFVFLGVVVACACVFNSEVLAKPAPQNTEQAEQKNGSANPIAQDAKAFAAEVKQFISSLTKEQKEQLETIFKDTTATKAELSAKFHEFAGTLSQALKEQAEDLYAKVESFRQKLLAKFSTAELSPSASAALEKMKDIAEDNNLTLPAECEQAQAVIQGLSEADRQSLHIPAQKNVDCSKIGQMLFSHHQN</sequence>
<dbReference type="Proteomes" id="UP000887574">
    <property type="component" value="Unplaced"/>
</dbReference>
<evidence type="ECO:0000313" key="3">
    <source>
        <dbReference type="WBParaSite" id="jg14425"/>
    </source>
</evidence>
<dbReference type="AlphaFoldDB" id="A0A915D127"/>
<feature type="signal peptide" evidence="1">
    <location>
        <begin position="1"/>
        <end position="23"/>
    </location>
</feature>
<dbReference type="WBParaSite" id="jg14425">
    <property type="protein sequence ID" value="jg14425"/>
    <property type="gene ID" value="jg14425"/>
</dbReference>
<dbReference type="SUPFAM" id="SSF58113">
    <property type="entry name" value="Apolipoprotein A-I"/>
    <property type="match status" value="1"/>
</dbReference>
<keyword evidence="1" id="KW-0732">Signal</keyword>
<evidence type="ECO:0000313" key="2">
    <source>
        <dbReference type="Proteomes" id="UP000887574"/>
    </source>
</evidence>
<name>A0A915D127_9BILA</name>
<feature type="chain" id="PRO_5037180371" evidence="1">
    <location>
        <begin position="24"/>
        <end position="192"/>
    </location>
</feature>
<accession>A0A915D127</accession>
<protein>
    <submittedName>
        <fullName evidence="3">Uncharacterized protein</fullName>
    </submittedName>
</protein>
<dbReference type="Gene3D" id="1.20.120.1100">
    <property type="match status" value="1"/>
</dbReference>